<dbReference type="EMBL" id="BJYU01000096">
    <property type="protein sequence ID" value="GEO17250.1"/>
    <property type="molecule type" value="Genomic_DNA"/>
</dbReference>
<name>A0A512BZ92_9HYPH</name>
<protein>
    <submittedName>
        <fullName evidence="2">Uncharacterized protein</fullName>
    </submittedName>
</protein>
<gene>
    <name evidence="2" type="ORF">MAE02_49460</name>
</gene>
<dbReference type="AlphaFoldDB" id="A0A512BZ92"/>
<evidence type="ECO:0000256" key="1">
    <source>
        <dbReference type="SAM" id="Phobius"/>
    </source>
</evidence>
<comment type="caution">
    <text evidence="2">The sequence shown here is derived from an EMBL/GenBank/DDBJ whole genome shotgun (WGS) entry which is preliminary data.</text>
</comment>
<sequence length="69" mass="7101">MGNRSVLLGLVAFVVFTSPAYAYLDPGTGSILLQALIGGIAASVTVGSMYFQRIKAFFGGAASKKSGQK</sequence>
<keyword evidence="1" id="KW-1133">Transmembrane helix</keyword>
<feature type="transmembrane region" description="Helical" evidence="1">
    <location>
        <begin position="32"/>
        <end position="51"/>
    </location>
</feature>
<reference evidence="2 3" key="1">
    <citation type="submission" date="2019-07" db="EMBL/GenBank/DDBJ databases">
        <title>Whole genome shotgun sequence of Microvirga aerophila NBRC 106136.</title>
        <authorList>
            <person name="Hosoyama A."/>
            <person name="Uohara A."/>
            <person name="Ohji S."/>
            <person name="Ichikawa N."/>
        </authorList>
    </citation>
    <scope>NUCLEOTIDE SEQUENCE [LARGE SCALE GENOMIC DNA]</scope>
    <source>
        <strain evidence="2 3">NBRC 106136</strain>
    </source>
</reference>
<dbReference type="RefSeq" id="WP_147022237.1">
    <property type="nucleotide sequence ID" value="NZ_BJYU01000096.1"/>
</dbReference>
<keyword evidence="3" id="KW-1185">Reference proteome</keyword>
<organism evidence="2 3">
    <name type="scientific">Microvirga aerophila</name>
    <dbReference type="NCBI Taxonomy" id="670291"/>
    <lineage>
        <taxon>Bacteria</taxon>
        <taxon>Pseudomonadati</taxon>
        <taxon>Pseudomonadota</taxon>
        <taxon>Alphaproteobacteria</taxon>
        <taxon>Hyphomicrobiales</taxon>
        <taxon>Methylobacteriaceae</taxon>
        <taxon>Microvirga</taxon>
    </lineage>
</organism>
<dbReference type="Proteomes" id="UP000321085">
    <property type="component" value="Unassembled WGS sequence"/>
</dbReference>
<evidence type="ECO:0000313" key="2">
    <source>
        <dbReference type="EMBL" id="GEO17250.1"/>
    </source>
</evidence>
<accession>A0A512BZ92</accession>
<evidence type="ECO:0000313" key="3">
    <source>
        <dbReference type="Proteomes" id="UP000321085"/>
    </source>
</evidence>
<keyword evidence="1" id="KW-0472">Membrane</keyword>
<proteinExistence type="predicted"/>
<keyword evidence="1" id="KW-0812">Transmembrane</keyword>